<evidence type="ECO:0000313" key="3">
    <source>
        <dbReference type="EMBL" id="CAB4846260.1"/>
    </source>
</evidence>
<dbReference type="EMBL" id="CAEZYF010000028">
    <property type="protein sequence ID" value="CAB4743152.1"/>
    <property type="molecule type" value="Genomic_DNA"/>
</dbReference>
<dbReference type="SUPFAM" id="SSF52096">
    <property type="entry name" value="ClpP/crotonase"/>
    <property type="match status" value="1"/>
</dbReference>
<evidence type="ECO:0000313" key="5">
    <source>
        <dbReference type="EMBL" id="CAB4974654.1"/>
    </source>
</evidence>
<dbReference type="EMBL" id="CAFBMT010000025">
    <property type="protein sequence ID" value="CAB4952693.1"/>
    <property type="molecule type" value="Genomic_DNA"/>
</dbReference>
<dbReference type="InterPro" id="IPR001753">
    <property type="entry name" value="Enoyl-CoA_hydra/iso"/>
</dbReference>
<evidence type="ECO:0000313" key="1">
    <source>
        <dbReference type="EMBL" id="CAB4365407.1"/>
    </source>
</evidence>
<dbReference type="EMBL" id="CAESGF010000031">
    <property type="protein sequence ID" value="CAB4365407.1"/>
    <property type="molecule type" value="Genomic_DNA"/>
</dbReference>
<dbReference type="InterPro" id="IPR029045">
    <property type="entry name" value="ClpP/crotonase-like_dom_sf"/>
</dbReference>
<evidence type="ECO:0000313" key="2">
    <source>
        <dbReference type="EMBL" id="CAB4743152.1"/>
    </source>
</evidence>
<gene>
    <name evidence="2" type="ORF">UFOPK2656_03046</name>
    <name evidence="3" type="ORF">UFOPK3267_00173</name>
    <name evidence="4" type="ORF">UFOPK3651_02963</name>
    <name evidence="5" type="ORF">UFOPK3931_00413</name>
    <name evidence="1" type="ORF">UFOPK4189_03152</name>
</gene>
<dbReference type="CDD" id="cd06558">
    <property type="entry name" value="crotonase-like"/>
    <property type="match status" value="1"/>
</dbReference>
<name>A0A6J6AB30_9ZZZZ</name>
<dbReference type="Gene3D" id="3.90.226.10">
    <property type="entry name" value="2-enoyl-CoA Hydratase, Chain A, domain 1"/>
    <property type="match status" value="1"/>
</dbReference>
<dbReference type="Pfam" id="PF00378">
    <property type="entry name" value="ECH_1"/>
    <property type="match status" value="1"/>
</dbReference>
<evidence type="ECO:0000313" key="4">
    <source>
        <dbReference type="EMBL" id="CAB4952693.1"/>
    </source>
</evidence>
<proteinExistence type="predicted"/>
<dbReference type="EMBL" id="CAFBOL010000006">
    <property type="protein sequence ID" value="CAB4974654.1"/>
    <property type="molecule type" value="Genomic_DNA"/>
</dbReference>
<sequence>MTVTLTIRENHVAEIRLTAPARRNALSFATLEALVASIGEAERNGARSAILSADGTVFSAGADFRDLTGTAADLSFDEAVGRATSSLRRSRLPIVAAIQGPCLGAAVDLALSADIVVAARSARFEVPATRLGLLYNPAVIALLHRNYPSPAIKQLLLGVPISAENAVTGGLIARAVDDDELMATVNDIAARIGAGDKDAVAATKELLTALDAGPIKLEHWSGPRKRLLDSDARREAIERARKTLSH</sequence>
<dbReference type="PROSITE" id="PS00166">
    <property type="entry name" value="ENOYL_COA_HYDRATASE"/>
    <property type="match status" value="1"/>
</dbReference>
<accession>A0A6J6AB30</accession>
<dbReference type="EMBL" id="CAFBIY010000005">
    <property type="protein sequence ID" value="CAB4846260.1"/>
    <property type="molecule type" value="Genomic_DNA"/>
</dbReference>
<dbReference type="PANTHER" id="PTHR43459:SF1">
    <property type="entry name" value="EG:BACN32G11.4 PROTEIN"/>
    <property type="match status" value="1"/>
</dbReference>
<dbReference type="PANTHER" id="PTHR43459">
    <property type="entry name" value="ENOYL-COA HYDRATASE"/>
    <property type="match status" value="1"/>
</dbReference>
<dbReference type="GO" id="GO:0003824">
    <property type="term" value="F:catalytic activity"/>
    <property type="evidence" value="ECO:0007669"/>
    <property type="project" value="InterPro"/>
</dbReference>
<protein>
    <submittedName>
        <fullName evidence="1">Unannotated protein</fullName>
    </submittedName>
</protein>
<dbReference type="AlphaFoldDB" id="A0A6J6AB30"/>
<reference evidence="1" key="1">
    <citation type="submission" date="2020-05" db="EMBL/GenBank/DDBJ databases">
        <authorList>
            <person name="Chiriac C."/>
            <person name="Salcher M."/>
            <person name="Ghai R."/>
            <person name="Kavagutti S V."/>
        </authorList>
    </citation>
    <scope>NUCLEOTIDE SEQUENCE</scope>
</reference>
<dbReference type="InterPro" id="IPR018376">
    <property type="entry name" value="Enoyl-CoA_hyd/isom_CS"/>
</dbReference>
<organism evidence="1">
    <name type="scientific">freshwater metagenome</name>
    <dbReference type="NCBI Taxonomy" id="449393"/>
    <lineage>
        <taxon>unclassified sequences</taxon>
        <taxon>metagenomes</taxon>
        <taxon>ecological metagenomes</taxon>
    </lineage>
</organism>